<dbReference type="NCBIfam" id="TIGR02727">
    <property type="entry name" value="MTHFS_bact"/>
    <property type="match status" value="1"/>
</dbReference>
<dbReference type="Pfam" id="PF01812">
    <property type="entry name" value="5-FTHF_cyc-lig"/>
    <property type="match status" value="1"/>
</dbReference>
<dbReference type="GO" id="GO:0005524">
    <property type="term" value="F:ATP binding"/>
    <property type="evidence" value="ECO:0007669"/>
    <property type="project" value="UniProtKB-KW"/>
</dbReference>
<dbReference type="GO" id="GO:0046872">
    <property type="term" value="F:metal ion binding"/>
    <property type="evidence" value="ECO:0007669"/>
    <property type="project" value="UniProtKB-KW"/>
</dbReference>
<dbReference type="InterPro" id="IPR002698">
    <property type="entry name" value="FTHF_cligase"/>
</dbReference>
<evidence type="ECO:0000256" key="1">
    <source>
        <dbReference type="ARBA" id="ARBA00010638"/>
    </source>
</evidence>
<dbReference type="OrthoDB" id="9801938at2"/>
<keyword evidence="7" id="KW-1185">Reference proteome</keyword>
<dbReference type="InterPro" id="IPR024185">
    <property type="entry name" value="FTHF_cligase-like_sf"/>
</dbReference>
<feature type="binding site" evidence="4">
    <location>
        <position position="52"/>
    </location>
    <ligand>
        <name>substrate</name>
    </ligand>
</feature>
<dbReference type="Gene3D" id="3.40.50.10420">
    <property type="entry name" value="NagB/RpiA/CoA transferase-like"/>
    <property type="match status" value="1"/>
</dbReference>
<keyword evidence="5" id="KW-0460">Magnesium</keyword>
<dbReference type="RefSeq" id="WP_138318883.1">
    <property type="nucleotide sequence ID" value="NZ_VCBC01000004.1"/>
</dbReference>
<name>A0A5R9IY15_9GAMM</name>
<evidence type="ECO:0000313" key="6">
    <source>
        <dbReference type="EMBL" id="TLU66818.1"/>
    </source>
</evidence>
<accession>A0A5R9IY15</accession>
<proteinExistence type="inferred from homology"/>
<gene>
    <name evidence="6" type="ORF">FE810_04740</name>
</gene>
<comment type="cofactor">
    <cofactor evidence="5">
        <name>Mg(2+)</name>
        <dbReference type="ChEBI" id="CHEBI:18420"/>
    </cofactor>
</comment>
<evidence type="ECO:0000256" key="4">
    <source>
        <dbReference type="PIRSR" id="PIRSR006806-1"/>
    </source>
</evidence>
<evidence type="ECO:0000256" key="2">
    <source>
        <dbReference type="ARBA" id="ARBA00022741"/>
    </source>
</evidence>
<organism evidence="6 7">
    <name type="scientific">Thalassotalea litorea</name>
    <dbReference type="NCBI Taxonomy" id="2020715"/>
    <lineage>
        <taxon>Bacteria</taxon>
        <taxon>Pseudomonadati</taxon>
        <taxon>Pseudomonadota</taxon>
        <taxon>Gammaproteobacteria</taxon>
        <taxon>Alteromonadales</taxon>
        <taxon>Colwelliaceae</taxon>
        <taxon>Thalassotalea</taxon>
    </lineage>
</organism>
<dbReference type="GO" id="GO:0030272">
    <property type="term" value="F:5-formyltetrahydrofolate cyclo-ligase activity"/>
    <property type="evidence" value="ECO:0007669"/>
    <property type="project" value="UniProtKB-EC"/>
</dbReference>
<keyword evidence="3 4" id="KW-0067">ATP-binding</keyword>
<dbReference type="PANTHER" id="PTHR23407:SF1">
    <property type="entry name" value="5-FORMYLTETRAHYDROFOLATE CYCLO-LIGASE"/>
    <property type="match status" value="1"/>
</dbReference>
<comment type="catalytic activity">
    <reaction evidence="5">
        <text>(6S)-5-formyl-5,6,7,8-tetrahydrofolate + ATP = (6R)-5,10-methenyltetrahydrofolate + ADP + phosphate</text>
        <dbReference type="Rhea" id="RHEA:10488"/>
        <dbReference type="ChEBI" id="CHEBI:30616"/>
        <dbReference type="ChEBI" id="CHEBI:43474"/>
        <dbReference type="ChEBI" id="CHEBI:57455"/>
        <dbReference type="ChEBI" id="CHEBI:57457"/>
        <dbReference type="ChEBI" id="CHEBI:456216"/>
        <dbReference type="EC" id="6.3.3.2"/>
    </reaction>
</comment>
<sequence>MTTIDYSGLRKTLKAYRRNLTTAEQLQASEKLCVKLQQHCQSQNIRTIAGYLAADGEISLQPFFDWCWQKQIKTYVPVLHPFSKGHLLFLNYRADTPLVLNRYKLQEPILDVRQVLAISQFDLLIAPLVGFDDVGNRLGMGGGYYDRMLALCPPLQERTVGVAHHCQRVAALTPQPWDIPLTQIIAC</sequence>
<keyword evidence="6" id="KW-0436">Ligase</keyword>
<keyword evidence="5" id="KW-0479">Metal-binding</keyword>
<dbReference type="PIRSF" id="PIRSF006806">
    <property type="entry name" value="FTHF_cligase"/>
    <property type="match status" value="1"/>
</dbReference>
<dbReference type="Proteomes" id="UP000307790">
    <property type="component" value="Unassembled WGS sequence"/>
</dbReference>
<dbReference type="PANTHER" id="PTHR23407">
    <property type="entry name" value="ATPASE INHIBITOR/5-FORMYLTETRAHYDROFOLATE CYCLO-LIGASE"/>
    <property type="match status" value="1"/>
</dbReference>
<keyword evidence="2 4" id="KW-0547">Nucleotide-binding</keyword>
<dbReference type="GO" id="GO:0009396">
    <property type="term" value="P:folic acid-containing compound biosynthetic process"/>
    <property type="evidence" value="ECO:0007669"/>
    <property type="project" value="TreeGrafter"/>
</dbReference>
<dbReference type="SUPFAM" id="SSF100950">
    <property type="entry name" value="NagB/RpiA/CoA transferase-like"/>
    <property type="match status" value="1"/>
</dbReference>
<feature type="binding site" evidence="4">
    <location>
        <position position="57"/>
    </location>
    <ligand>
        <name>substrate</name>
    </ligand>
</feature>
<feature type="binding site" evidence="4">
    <location>
        <begin position="137"/>
        <end position="145"/>
    </location>
    <ligand>
        <name>ATP</name>
        <dbReference type="ChEBI" id="CHEBI:30616"/>
    </ligand>
</feature>
<dbReference type="AlphaFoldDB" id="A0A5R9IY15"/>
<dbReference type="InterPro" id="IPR037171">
    <property type="entry name" value="NagB/RpiA_transferase-like"/>
</dbReference>
<reference evidence="6 7" key="1">
    <citation type="submission" date="2019-05" db="EMBL/GenBank/DDBJ databases">
        <title>Genome sequences of Thalassotalea litorea 1K03283.</title>
        <authorList>
            <person name="Zhang D."/>
        </authorList>
    </citation>
    <scope>NUCLEOTIDE SEQUENCE [LARGE SCALE GENOMIC DNA]</scope>
    <source>
        <strain evidence="6 7">MCCC 1K03283</strain>
    </source>
</reference>
<evidence type="ECO:0000313" key="7">
    <source>
        <dbReference type="Proteomes" id="UP000307790"/>
    </source>
</evidence>
<evidence type="ECO:0000256" key="3">
    <source>
        <dbReference type="ARBA" id="ARBA00022840"/>
    </source>
</evidence>
<dbReference type="GO" id="GO:0035999">
    <property type="term" value="P:tetrahydrofolate interconversion"/>
    <property type="evidence" value="ECO:0007669"/>
    <property type="project" value="TreeGrafter"/>
</dbReference>
<dbReference type="EMBL" id="VCBC01000004">
    <property type="protein sequence ID" value="TLU66818.1"/>
    <property type="molecule type" value="Genomic_DNA"/>
</dbReference>
<dbReference type="EC" id="6.3.3.2" evidence="5"/>
<comment type="similarity">
    <text evidence="1 5">Belongs to the 5-formyltetrahydrofolate cyclo-ligase family.</text>
</comment>
<comment type="caution">
    <text evidence="6">The sequence shown here is derived from an EMBL/GenBank/DDBJ whole genome shotgun (WGS) entry which is preliminary data.</text>
</comment>
<evidence type="ECO:0000256" key="5">
    <source>
        <dbReference type="RuleBase" id="RU361279"/>
    </source>
</evidence>
<protein>
    <recommendedName>
        <fullName evidence="5">5-formyltetrahydrofolate cyclo-ligase</fullName>
        <ecNumber evidence="5">6.3.3.2</ecNumber>
    </recommendedName>
</protein>